<keyword evidence="3" id="KW-1185">Reference proteome</keyword>
<feature type="transmembrane region" description="Helical" evidence="1">
    <location>
        <begin position="233"/>
        <end position="256"/>
    </location>
</feature>
<organism evidence="2 3">
    <name type="scientific">Plenodomus tracheiphilus IPT5</name>
    <dbReference type="NCBI Taxonomy" id="1408161"/>
    <lineage>
        <taxon>Eukaryota</taxon>
        <taxon>Fungi</taxon>
        <taxon>Dikarya</taxon>
        <taxon>Ascomycota</taxon>
        <taxon>Pezizomycotina</taxon>
        <taxon>Dothideomycetes</taxon>
        <taxon>Pleosporomycetidae</taxon>
        <taxon>Pleosporales</taxon>
        <taxon>Pleosporineae</taxon>
        <taxon>Leptosphaeriaceae</taxon>
        <taxon>Plenodomus</taxon>
    </lineage>
</organism>
<feature type="non-terminal residue" evidence="2">
    <location>
        <position position="1"/>
    </location>
</feature>
<evidence type="ECO:0000313" key="2">
    <source>
        <dbReference type="EMBL" id="KAF2844523.1"/>
    </source>
</evidence>
<name>A0A6A7AN87_9PLEO</name>
<evidence type="ECO:0000256" key="1">
    <source>
        <dbReference type="SAM" id="Phobius"/>
    </source>
</evidence>
<feature type="transmembrane region" description="Helical" evidence="1">
    <location>
        <begin position="83"/>
        <end position="103"/>
    </location>
</feature>
<proteinExistence type="predicted"/>
<dbReference type="AlphaFoldDB" id="A0A6A7AN87"/>
<dbReference type="EMBL" id="MU006374">
    <property type="protein sequence ID" value="KAF2844523.1"/>
    <property type="molecule type" value="Genomic_DNA"/>
</dbReference>
<protein>
    <submittedName>
        <fullName evidence="2">Uncharacterized protein</fullName>
    </submittedName>
</protein>
<keyword evidence="1" id="KW-1133">Transmembrane helix</keyword>
<dbReference type="Proteomes" id="UP000799423">
    <property type="component" value="Unassembled WGS sequence"/>
</dbReference>
<gene>
    <name evidence="2" type="ORF">T440DRAFT_548394</name>
</gene>
<sequence>MRSLRLKVRTVCVISRSHRTRLKGPSDSSIHRPFVLHRLLFKMCFNVIASLPIGFSSLFLLVEVYIRYIDSRRRNVQCLSHCRYIITNFVLWLCCVTLSVVALNTKLEAVSVSSFQLAWMQAAVLKVSVTQLWQPFADKPQIYHLRILLFQPGESSQPYGTLGLTSTACLQCVAAGLCIWDAAPGLTPHWVKFALVPILHVSWGFYYTVFLLWISWIFSVGGKASQHLRKWRVCCLLLAPLLISALVGAIPLSLWYSPKTAFLVSSYGLL</sequence>
<evidence type="ECO:0000313" key="3">
    <source>
        <dbReference type="Proteomes" id="UP000799423"/>
    </source>
</evidence>
<keyword evidence="1" id="KW-0812">Transmembrane</keyword>
<keyword evidence="1" id="KW-0472">Membrane</keyword>
<feature type="transmembrane region" description="Helical" evidence="1">
    <location>
        <begin position="203"/>
        <end position="221"/>
    </location>
</feature>
<dbReference type="OrthoDB" id="3812164at2759"/>
<accession>A0A6A7AN87</accession>
<feature type="transmembrane region" description="Helical" evidence="1">
    <location>
        <begin position="39"/>
        <end position="62"/>
    </location>
</feature>
<reference evidence="2" key="1">
    <citation type="submission" date="2020-01" db="EMBL/GenBank/DDBJ databases">
        <authorList>
            <consortium name="DOE Joint Genome Institute"/>
            <person name="Haridas S."/>
            <person name="Albert R."/>
            <person name="Binder M."/>
            <person name="Bloem J."/>
            <person name="Labutti K."/>
            <person name="Salamov A."/>
            <person name="Andreopoulos B."/>
            <person name="Baker S.E."/>
            <person name="Barry K."/>
            <person name="Bills G."/>
            <person name="Bluhm B.H."/>
            <person name="Cannon C."/>
            <person name="Castanera R."/>
            <person name="Culley D.E."/>
            <person name="Daum C."/>
            <person name="Ezra D."/>
            <person name="Gonzalez J.B."/>
            <person name="Henrissat B."/>
            <person name="Kuo A."/>
            <person name="Liang C."/>
            <person name="Lipzen A."/>
            <person name="Lutzoni F."/>
            <person name="Magnuson J."/>
            <person name="Mondo S."/>
            <person name="Nolan M."/>
            <person name="Ohm R."/>
            <person name="Pangilinan J."/>
            <person name="Park H.-J."/>
            <person name="Ramirez L."/>
            <person name="Alfaro M."/>
            <person name="Sun H."/>
            <person name="Tritt A."/>
            <person name="Yoshinaga Y."/>
            <person name="Zwiers L.-H."/>
            <person name="Turgeon B.G."/>
            <person name="Goodwin S.B."/>
            <person name="Spatafora J.W."/>
            <person name="Crous P.W."/>
            <person name="Grigoriev I.V."/>
        </authorList>
    </citation>
    <scope>NUCLEOTIDE SEQUENCE</scope>
    <source>
        <strain evidence="2">IPT5</strain>
    </source>
</reference>